<proteinExistence type="predicted"/>
<dbReference type="GO" id="GO:0016853">
    <property type="term" value="F:isomerase activity"/>
    <property type="evidence" value="ECO:0007669"/>
    <property type="project" value="UniProtKB-KW"/>
</dbReference>
<dbReference type="PANTHER" id="PTHR12110">
    <property type="entry name" value="HYDROXYPYRUVATE ISOMERASE"/>
    <property type="match status" value="1"/>
</dbReference>
<keyword evidence="2" id="KW-0413">Isomerase</keyword>
<feature type="domain" description="Xylose isomerase-like TIM barrel" evidence="1">
    <location>
        <begin position="62"/>
        <end position="271"/>
    </location>
</feature>
<dbReference type="KEGG" id="trc:DYE49_03280"/>
<evidence type="ECO:0000313" key="2">
    <source>
        <dbReference type="EMBL" id="QOS39532.1"/>
    </source>
</evidence>
<dbReference type="Pfam" id="PF01261">
    <property type="entry name" value="AP_endonuc_2"/>
    <property type="match status" value="1"/>
</dbReference>
<protein>
    <submittedName>
        <fullName evidence="2">Sugar phosphate isomerase/epimerase</fullName>
    </submittedName>
</protein>
<dbReference type="PANTHER" id="PTHR12110:SF41">
    <property type="entry name" value="INOSOSE DEHYDRATASE"/>
    <property type="match status" value="1"/>
</dbReference>
<dbReference type="Gene3D" id="3.20.20.150">
    <property type="entry name" value="Divalent-metal-dependent TIM barrel enzymes"/>
    <property type="match status" value="1"/>
</dbReference>
<gene>
    <name evidence="2" type="ORF">DYE49_03280</name>
</gene>
<dbReference type="Proteomes" id="UP000593591">
    <property type="component" value="Chromosome"/>
</dbReference>
<accession>A0A7M1XN33</accession>
<dbReference type="InterPro" id="IPR013022">
    <property type="entry name" value="Xyl_isomerase-like_TIM-brl"/>
</dbReference>
<dbReference type="InterPro" id="IPR036237">
    <property type="entry name" value="Xyl_isomerase-like_sf"/>
</dbReference>
<organism evidence="2 3">
    <name type="scientific">Treponema rectale</name>
    <dbReference type="NCBI Taxonomy" id="744512"/>
    <lineage>
        <taxon>Bacteria</taxon>
        <taxon>Pseudomonadati</taxon>
        <taxon>Spirochaetota</taxon>
        <taxon>Spirochaetia</taxon>
        <taxon>Spirochaetales</taxon>
        <taxon>Treponemataceae</taxon>
        <taxon>Treponema</taxon>
    </lineage>
</organism>
<evidence type="ECO:0000259" key="1">
    <source>
        <dbReference type="Pfam" id="PF01261"/>
    </source>
</evidence>
<name>A0A7M1XN33_9SPIR</name>
<dbReference type="EMBL" id="CP031517">
    <property type="protein sequence ID" value="QOS39532.1"/>
    <property type="molecule type" value="Genomic_DNA"/>
</dbReference>
<dbReference type="InterPro" id="IPR050312">
    <property type="entry name" value="IolE/XylAMocC-like"/>
</dbReference>
<reference evidence="2 3" key="1">
    <citation type="submission" date="2018-08" db="EMBL/GenBank/DDBJ databases">
        <title>The first complete genome of Treponema rectale (CHPAT), a commensal spirochete of the bovine rectum.</title>
        <authorList>
            <person name="Staton G.J."/>
            <person name="Clegg S.R."/>
            <person name="Carter S.D."/>
            <person name="Radford A.D."/>
            <person name="Darby A."/>
            <person name="Hall N."/>
            <person name="Birtles R.J."/>
            <person name="Evans N.J."/>
        </authorList>
    </citation>
    <scope>NUCLEOTIDE SEQUENCE [LARGE SCALE GENOMIC DNA]</scope>
    <source>
        <strain evidence="2 3">CHPA</strain>
    </source>
</reference>
<sequence length="293" mass="34246">MLEEQKMEFGVQQLQLGKILTSSKNASKALRIMSQSHYSFIELNGFMIRKSPFIVRLLTSLFQMPIKKSYKMDWKKLVKEHDLKVISIHEDLDTIETKMDLIKKECEDYQCHYIVVTGMYNYDYSSYKEVEALARRLNDAGKKLKESNISLLYHNHNVEFVHVDKNHLAYDLLIEKTNPDYVNFEFDSYWPSVSGVDVLSYMKKLGSRIILHHICDNGNLEKGNFITPIIKNKAVELGYGQLNLQAMLNQDMINNTKYVILEQHNHYLHDDPLESLIVSSDYLQQFKKSHIKA</sequence>
<evidence type="ECO:0000313" key="3">
    <source>
        <dbReference type="Proteomes" id="UP000593591"/>
    </source>
</evidence>
<dbReference type="SUPFAM" id="SSF51658">
    <property type="entry name" value="Xylose isomerase-like"/>
    <property type="match status" value="1"/>
</dbReference>
<dbReference type="AlphaFoldDB" id="A0A7M1XN33"/>